<dbReference type="UniPathway" id="UPA00359">
    <property type="reaction ID" value="UER00482"/>
</dbReference>
<keyword evidence="14" id="KW-0472">Membrane</keyword>
<evidence type="ECO:0000256" key="11">
    <source>
        <dbReference type="ARBA" id="ARBA00023098"/>
    </source>
</evidence>
<dbReference type="PANTHER" id="PTHR42724">
    <property type="entry name" value="TETRAACYLDISACCHARIDE 4'-KINASE"/>
    <property type="match status" value="1"/>
</dbReference>
<feature type="binding site" evidence="13">
    <location>
        <begin position="63"/>
        <end position="70"/>
    </location>
    <ligand>
        <name>ATP</name>
        <dbReference type="ChEBI" id="CHEBI:30616"/>
    </ligand>
</feature>
<name>A0A410P2T2_VELA1</name>
<evidence type="ECO:0000256" key="1">
    <source>
        <dbReference type="ARBA" id="ARBA00002274"/>
    </source>
</evidence>
<evidence type="ECO:0000256" key="12">
    <source>
        <dbReference type="ARBA" id="ARBA00029757"/>
    </source>
</evidence>
<comment type="similarity">
    <text evidence="13">Belongs to the LpxK family.</text>
</comment>
<dbReference type="KEGG" id="vai:BU251_00990"/>
<proteinExistence type="inferred from homology"/>
<evidence type="ECO:0000256" key="6">
    <source>
        <dbReference type="ARBA" id="ARBA00022556"/>
    </source>
</evidence>
<dbReference type="EC" id="2.7.1.130" evidence="3 13"/>
<accession>A0A410P2T2</accession>
<sequence length="362" mass="39104">MKGLESFYGRGRITAIYILLFPLLAVLSCVYGVAVVGAAWLYRRGVLASLRPRNPVVSIGNITLGGSGKTPLTEYAAVQLLKAGCPCAVLLRGYGRPSKGKGIASGGYEALGDEGGMILENVGGKLQVLAGRDRALLVRRLEADGFRGTIILDDGFQHWRVRRDCDIVALDAGRPFGNGLLLPAGHLREPKGALRRASIFCLTRCDQAGYRAVETLKRTLLRLNPAALVVETVHEPIGLYDLKIKTGFETNVLRDASVGLVCGIAQPGSFEKTVAGLGGKVVSRAFFRDHHVYSAGELSLCCRRAREAGASLMVTTQKDAQRLEQLARAADLGMDILVLKIGIRIVKNEAEFNARLRSLYPF</sequence>
<dbReference type="Proteomes" id="UP000287243">
    <property type="component" value="Chromosome"/>
</dbReference>
<comment type="catalytic activity">
    <reaction evidence="13">
        <text>a lipid A disaccharide + ATP = a lipid IVA + ADP + H(+)</text>
        <dbReference type="Rhea" id="RHEA:67840"/>
        <dbReference type="ChEBI" id="CHEBI:15378"/>
        <dbReference type="ChEBI" id="CHEBI:30616"/>
        <dbReference type="ChEBI" id="CHEBI:176343"/>
        <dbReference type="ChEBI" id="CHEBI:176425"/>
        <dbReference type="ChEBI" id="CHEBI:456216"/>
        <dbReference type="EC" id="2.7.1.130"/>
    </reaction>
</comment>
<keyword evidence="10 13" id="KW-0067">ATP-binding</keyword>
<evidence type="ECO:0000256" key="2">
    <source>
        <dbReference type="ARBA" id="ARBA00004870"/>
    </source>
</evidence>
<dbReference type="HAMAP" id="MF_00409">
    <property type="entry name" value="LpxK"/>
    <property type="match status" value="1"/>
</dbReference>
<keyword evidence="7 13" id="KW-0808">Transferase</keyword>
<evidence type="ECO:0000256" key="4">
    <source>
        <dbReference type="ARBA" id="ARBA00016436"/>
    </source>
</evidence>
<dbReference type="GO" id="GO:0005524">
    <property type="term" value="F:ATP binding"/>
    <property type="evidence" value="ECO:0007669"/>
    <property type="project" value="UniProtKB-UniRule"/>
</dbReference>
<evidence type="ECO:0000256" key="3">
    <source>
        <dbReference type="ARBA" id="ARBA00012071"/>
    </source>
</evidence>
<dbReference type="EMBL" id="CP019384">
    <property type="protein sequence ID" value="QAT16402.1"/>
    <property type="molecule type" value="Genomic_DNA"/>
</dbReference>
<keyword evidence="5 13" id="KW-0444">Lipid biosynthesis</keyword>
<organism evidence="15 16">
    <name type="scientific">Velamenicoccus archaeovorus</name>
    <dbReference type="NCBI Taxonomy" id="1930593"/>
    <lineage>
        <taxon>Bacteria</taxon>
        <taxon>Pseudomonadati</taxon>
        <taxon>Candidatus Omnitrophota</taxon>
        <taxon>Candidatus Velamenicoccus</taxon>
    </lineage>
</organism>
<dbReference type="GO" id="GO:0009245">
    <property type="term" value="P:lipid A biosynthetic process"/>
    <property type="evidence" value="ECO:0007669"/>
    <property type="project" value="UniProtKB-UniRule"/>
</dbReference>
<dbReference type="OrthoDB" id="9789797at2"/>
<keyword evidence="9 13" id="KW-0418">Kinase</keyword>
<evidence type="ECO:0000256" key="9">
    <source>
        <dbReference type="ARBA" id="ARBA00022777"/>
    </source>
</evidence>
<dbReference type="InterPro" id="IPR003758">
    <property type="entry name" value="LpxK"/>
</dbReference>
<comment type="function">
    <text evidence="1 13">Transfers the gamma-phosphate of ATP to the 4'-position of a tetraacyldisaccharide 1-phosphate intermediate (termed DS-1-P) to form tetraacyldisaccharide 1,4'-bis-phosphate (lipid IVA).</text>
</comment>
<evidence type="ECO:0000256" key="7">
    <source>
        <dbReference type="ARBA" id="ARBA00022679"/>
    </source>
</evidence>
<keyword evidence="14" id="KW-1133">Transmembrane helix</keyword>
<dbReference type="PROSITE" id="PS51257">
    <property type="entry name" value="PROKAR_LIPOPROTEIN"/>
    <property type="match status" value="1"/>
</dbReference>
<keyword evidence="16" id="KW-1185">Reference proteome</keyword>
<dbReference type="NCBIfam" id="TIGR00682">
    <property type="entry name" value="lpxK"/>
    <property type="match status" value="1"/>
</dbReference>
<reference evidence="15 16" key="1">
    <citation type="submission" date="2017-01" db="EMBL/GenBank/DDBJ databases">
        <title>First insights into the biology of 'candidatus Vampirococcus archaeovorus'.</title>
        <authorList>
            <person name="Kizina J."/>
            <person name="Jordan S."/>
            <person name="Stueber K."/>
            <person name="Reinhardt R."/>
            <person name="Harder J."/>
        </authorList>
    </citation>
    <scope>NUCLEOTIDE SEQUENCE [LARGE SCALE GENOMIC DNA]</scope>
    <source>
        <strain evidence="15 16">LiM</strain>
    </source>
</reference>
<keyword evidence="6 13" id="KW-0441">Lipid A biosynthesis</keyword>
<protein>
    <recommendedName>
        <fullName evidence="4 13">Tetraacyldisaccharide 4'-kinase</fullName>
        <ecNumber evidence="3 13">2.7.1.130</ecNumber>
    </recommendedName>
    <alternativeName>
        <fullName evidence="12 13">Lipid A 4'-kinase</fullName>
    </alternativeName>
</protein>
<evidence type="ECO:0000256" key="14">
    <source>
        <dbReference type="SAM" id="Phobius"/>
    </source>
</evidence>
<dbReference type="GO" id="GO:0009029">
    <property type="term" value="F:lipid-A 4'-kinase activity"/>
    <property type="evidence" value="ECO:0007669"/>
    <property type="project" value="UniProtKB-UniRule"/>
</dbReference>
<evidence type="ECO:0000313" key="15">
    <source>
        <dbReference type="EMBL" id="QAT16402.1"/>
    </source>
</evidence>
<keyword evidence="11 13" id="KW-0443">Lipid metabolism</keyword>
<comment type="pathway">
    <text evidence="2 13">Glycolipid biosynthesis; lipid IV(A) biosynthesis; lipid IV(A) from (3R)-3-hydroxytetradecanoyl-[acyl-carrier-protein] and UDP-N-acetyl-alpha-D-glucosamine: step 6/6.</text>
</comment>
<evidence type="ECO:0000256" key="10">
    <source>
        <dbReference type="ARBA" id="ARBA00022840"/>
    </source>
</evidence>
<dbReference type="RefSeq" id="WP_128699040.1">
    <property type="nucleotide sequence ID" value="NZ_CP019384.1"/>
</dbReference>
<dbReference type="AlphaFoldDB" id="A0A410P2T2"/>
<evidence type="ECO:0000313" key="16">
    <source>
        <dbReference type="Proteomes" id="UP000287243"/>
    </source>
</evidence>
<keyword evidence="8 13" id="KW-0547">Nucleotide-binding</keyword>
<dbReference type="Pfam" id="PF02606">
    <property type="entry name" value="LpxK"/>
    <property type="match status" value="1"/>
</dbReference>
<keyword evidence="14" id="KW-0812">Transmembrane</keyword>
<evidence type="ECO:0000256" key="8">
    <source>
        <dbReference type="ARBA" id="ARBA00022741"/>
    </source>
</evidence>
<evidence type="ECO:0000256" key="5">
    <source>
        <dbReference type="ARBA" id="ARBA00022516"/>
    </source>
</evidence>
<dbReference type="GO" id="GO:0016020">
    <property type="term" value="C:membrane"/>
    <property type="evidence" value="ECO:0007669"/>
    <property type="project" value="GOC"/>
</dbReference>
<gene>
    <name evidence="13" type="primary">lpxK</name>
    <name evidence="15" type="ORF">BU251_00990</name>
</gene>
<feature type="transmembrane region" description="Helical" evidence="14">
    <location>
        <begin position="15"/>
        <end position="42"/>
    </location>
</feature>
<evidence type="ECO:0000256" key="13">
    <source>
        <dbReference type="HAMAP-Rule" id="MF_00409"/>
    </source>
</evidence>
<dbReference type="PANTHER" id="PTHR42724:SF1">
    <property type="entry name" value="TETRAACYLDISACCHARIDE 4'-KINASE, MITOCHONDRIAL-RELATED"/>
    <property type="match status" value="1"/>
</dbReference>